<sequence length="48" mass="4733">MEFRTGSIFDAAPLVYGRSGLAAAIGWPTGTLQGGAPVAAMPLAASSP</sequence>
<dbReference type="HOGENOM" id="CLU_3154389_0_0_5"/>
<accession>V9VZ27</accession>
<gene>
    <name evidence="1" type="ORF">METH_16245</name>
</gene>
<evidence type="ECO:0000313" key="1">
    <source>
        <dbReference type="EMBL" id="AHD03193.1"/>
    </source>
</evidence>
<keyword evidence="2" id="KW-1185">Reference proteome</keyword>
<proteinExistence type="predicted"/>
<evidence type="ECO:0000313" key="2">
    <source>
        <dbReference type="Proteomes" id="UP000018780"/>
    </source>
</evidence>
<dbReference type="PATRIC" id="fig|999552.6.peg.3244"/>
<dbReference type="KEGG" id="lmd:METH_16245"/>
<dbReference type="EMBL" id="CP006773">
    <property type="protein sequence ID" value="AHD03193.1"/>
    <property type="molecule type" value="Genomic_DNA"/>
</dbReference>
<protein>
    <submittedName>
        <fullName evidence="1">Uncharacterized protein</fullName>
    </submittedName>
</protein>
<dbReference type="Proteomes" id="UP000018780">
    <property type="component" value="Chromosome"/>
</dbReference>
<reference evidence="1 2" key="1">
    <citation type="submission" date="2013-09" db="EMBL/GenBank/DDBJ databases">
        <authorList>
            <consortium name="DOE Joint Genome Institute"/>
            <person name="Klenk H.-P."/>
            <person name="Huntemann M."/>
            <person name="Han J."/>
            <person name="Chen A."/>
            <person name="Kyrpides N."/>
            <person name="Mavromatis K."/>
            <person name="Markowitz V."/>
            <person name="Palaniappan K."/>
            <person name="Ivanova N."/>
            <person name="Schaumberg A."/>
            <person name="Pati A."/>
            <person name="Liolios K."/>
            <person name="Nordberg H.P."/>
            <person name="Cantor M.N."/>
            <person name="Hua S.X."/>
            <person name="Woyke T."/>
        </authorList>
    </citation>
    <scope>NUCLEOTIDE SEQUENCE [LARGE SCALE GENOMIC DNA]</scope>
    <source>
        <strain evidence="1 2">DSM 14336</strain>
    </source>
</reference>
<organism evidence="1 2">
    <name type="scientific">Leisingera methylohalidivorans DSM 14336</name>
    <dbReference type="NCBI Taxonomy" id="999552"/>
    <lineage>
        <taxon>Bacteria</taxon>
        <taxon>Pseudomonadati</taxon>
        <taxon>Pseudomonadota</taxon>
        <taxon>Alphaproteobacteria</taxon>
        <taxon>Rhodobacterales</taxon>
        <taxon>Roseobacteraceae</taxon>
        <taxon>Leisingera</taxon>
    </lineage>
</organism>
<dbReference type="AlphaFoldDB" id="V9VZ27"/>
<name>V9VZ27_9RHOB</name>